<dbReference type="PANTHER" id="PTHR14969">
    <property type="entry name" value="SPHINGOSINE-1-PHOSPHATE PHOSPHOHYDROLASE"/>
    <property type="match status" value="1"/>
</dbReference>
<proteinExistence type="predicted"/>
<reference evidence="3 4" key="1">
    <citation type="submission" date="2024-09" db="EMBL/GenBank/DDBJ databases">
        <authorList>
            <person name="Sun Q."/>
            <person name="Mori K."/>
        </authorList>
    </citation>
    <scope>NUCLEOTIDE SEQUENCE [LARGE SCALE GENOMIC DNA]</scope>
    <source>
        <strain evidence="3 4">NCAIM B.02610</strain>
    </source>
</reference>
<name>A0ABV6KI96_9BACI</name>
<evidence type="ECO:0000256" key="1">
    <source>
        <dbReference type="SAM" id="Phobius"/>
    </source>
</evidence>
<evidence type="ECO:0000259" key="2">
    <source>
        <dbReference type="SMART" id="SM00014"/>
    </source>
</evidence>
<feature type="domain" description="Phosphatidic acid phosphatase type 2/haloperoxidase" evidence="2">
    <location>
        <begin position="50"/>
        <end position="158"/>
    </location>
</feature>
<evidence type="ECO:0000313" key="3">
    <source>
        <dbReference type="EMBL" id="MFC0472697.1"/>
    </source>
</evidence>
<keyword evidence="1" id="KW-0812">Transmembrane</keyword>
<dbReference type="SUPFAM" id="SSF48317">
    <property type="entry name" value="Acid phosphatase/Vanadium-dependent haloperoxidase"/>
    <property type="match status" value="1"/>
</dbReference>
<dbReference type="CDD" id="cd03385">
    <property type="entry name" value="PAP2_BcrC_like"/>
    <property type="match status" value="1"/>
</dbReference>
<dbReference type="Pfam" id="PF01569">
    <property type="entry name" value="PAP2"/>
    <property type="match status" value="1"/>
</dbReference>
<dbReference type="Gene3D" id="1.20.144.10">
    <property type="entry name" value="Phosphatidic acid phosphatase type 2/haloperoxidase"/>
    <property type="match status" value="1"/>
</dbReference>
<feature type="transmembrane region" description="Helical" evidence="1">
    <location>
        <begin position="116"/>
        <end position="135"/>
    </location>
</feature>
<feature type="transmembrane region" description="Helical" evidence="1">
    <location>
        <begin position="21"/>
        <end position="44"/>
    </location>
</feature>
<keyword evidence="1" id="KW-0472">Membrane</keyword>
<dbReference type="SMART" id="SM00014">
    <property type="entry name" value="acidPPc"/>
    <property type="match status" value="1"/>
</dbReference>
<keyword evidence="1" id="KW-1133">Transmembrane helix</keyword>
<dbReference type="EMBL" id="JBHLUX010000085">
    <property type="protein sequence ID" value="MFC0472697.1"/>
    <property type="molecule type" value="Genomic_DNA"/>
</dbReference>
<dbReference type="InterPro" id="IPR036938">
    <property type="entry name" value="PAP2/HPO_sf"/>
</dbReference>
<gene>
    <name evidence="3" type="ORF">ACFFHM_19990</name>
</gene>
<sequence>MDYKLFREVNQLAGRNSLLDILMIFFSNKVRYIFIFVLILMLFQNSHRKVALSAIKSAVFTLFINRLIRLVYFKPRPFVKHRVGILIPSKTDSSFPSKHTLLVFAIATSIFLRERILGSIMLGLSMLTGFSRIWVGHHFPSDIIGSAFISIVTSIFTDKASNRFASKYNPLK</sequence>
<comment type="caution">
    <text evidence="3">The sequence shown here is derived from an EMBL/GenBank/DDBJ whole genome shotgun (WGS) entry which is preliminary data.</text>
</comment>
<organism evidence="3 4">
    <name type="scientific">Halalkalibacter kiskunsagensis</name>
    <dbReference type="NCBI Taxonomy" id="1548599"/>
    <lineage>
        <taxon>Bacteria</taxon>
        <taxon>Bacillati</taxon>
        <taxon>Bacillota</taxon>
        <taxon>Bacilli</taxon>
        <taxon>Bacillales</taxon>
        <taxon>Bacillaceae</taxon>
        <taxon>Halalkalibacter</taxon>
    </lineage>
</organism>
<dbReference type="PANTHER" id="PTHR14969:SF58">
    <property type="entry name" value="UNDECAPRENYL-DIPHOSPHATASE BCRC"/>
    <property type="match status" value="1"/>
</dbReference>
<dbReference type="InterPro" id="IPR033879">
    <property type="entry name" value="UPP_Pase"/>
</dbReference>
<dbReference type="RefSeq" id="WP_335963054.1">
    <property type="nucleotide sequence ID" value="NZ_JAXBLX010000040.1"/>
</dbReference>
<feature type="transmembrane region" description="Helical" evidence="1">
    <location>
        <begin position="50"/>
        <end position="72"/>
    </location>
</feature>
<dbReference type="Proteomes" id="UP001589838">
    <property type="component" value="Unassembled WGS sequence"/>
</dbReference>
<keyword evidence="4" id="KW-1185">Reference proteome</keyword>
<feature type="transmembrane region" description="Helical" evidence="1">
    <location>
        <begin position="141"/>
        <end position="157"/>
    </location>
</feature>
<evidence type="ECO:0000313" key="4">
    <source>
        <dbReference type="Proteomes" id="UP001589838"/>
    </source>
</evidence>
<accession>A0ABV6KI96</accession>
<protein>
    <submittedName>
        <fullName evidence="3">Undecaprenyl-diphosphatase</fullName>
    </submittedName>
</protein>
<dbReference type="InterPro" id="IPR000326">
    <property type="entry name" value="PAP2/HPO"/>
</dbReference>